<dbReference type="Pfam" id="PF23283">
    <property type="entry name" value="D8C_UMOD"/>
    <property type="match status" value="1"/>
</dbReference>
<organism evidence="5 6">
    <name type="scientific">Mytilus edulis</name>
    <name type="common">Blue mussel</name>
    <dbReference type="NCBI Taxonomy" id="6550"/>
    <lineage>
        <taxon>Eukaryota</taxon>
        <taxon>Metazoa</taxon>
        <taxon>Spiralia</taxon>
        <taxon>Lophotrochozoa</taxon>
        <taxon>Mollusca</taxon>
        <taxon>Bivalvia</taxon>
        <taxon>Autobranchia</taxon>
        <taxon>Pteriomorphia</taxon>
        <taxon>Mytilida</taxon>
        <taxon>Mytiloidea</taxon>
        <taxon>Mytilidae</taxon>
        <taxon>Mytilinae</taxon>
        <taxon>Mytilus</taxon>
    </lineage>
</organism>
<keyword evidence="6" id="KW-1185">Reference proteome</keyword>
<proteinExistence type="predicted"/>
<dbReference type="OrthoDB" id="10043005at2759"/>
<reference evidence="5" key="1">
    <citation type="submission" date="2021-03" db="EMBL/GenBank/DDBJ databases">
        <authorList>
            <person name="Bekaert M."/>
        </authorList>
    </citation>
    <scope>NUCLEOTIDE SEQUENCE</scope>
</reference>
<dbReference type="EMBL" id="CAJPWZ010001531">
    <property type="protein sequence ID" value="CAG2217336.1"/>
    <property type="molecule type" value="Genomic_DNA"/>
</dbReference>
<accession>A0A8S3SAB5</accession>
<sequence>MWITTFVLFSVFTVFTVVISQDDPCLEGNYIELNQWERSVANDIRKGICDNFLPSGWYRPISLAGNTMPTECIQGGFRCGTTSTLWMNGSYPSVGEVSNVTACASNYNGGCCISSYDIQVKNCGDYYVYNLTHTHGCYEAYCFGTETKCPKGETSDNGGFTPGCEFDPCQSVNYEVLRMEMKRSSNYSLNDDDTAIDDSRLITGWYRIDSVTGNDIVNQSVSMMHCGTVYPLWMQGNIPETGDKTVDRKVCKSGLSSTCEAEYDIKVRNCGNYRTYFLQQLNEDKSSYCFGTLPVPTPPTTIKPPDRDSTDKGIICFQLNTVKRQKRICKKNTKQDRSVDFVPEKAKTKYAVNSAPPAYEETMQNEKNSNIYDERMFNHGQFDTVGGILPNDVGSRPNYIEARPLKVQR</sequence>
<keyword evidence="1 3" id="KW-0732">Signal</keyword>
<dbReference type="InterPro" id="IPR057774">
    <property type="entry name" value="D8C_UMOD/GP2/OIT3-like"/>
</dbReference>
<name>A0A8S3SAB5_MYTED</name>
<evidence type="ECO:0000313" key="5">
    <source>
        <dbReference type="EMBL" id="CAG2217336.1"/>
    </source>
</evidence>
<feature type="domain" description="UMOD/GP2/OIT3-like D8C" evidence="4">
    <location>
        <begin position="67"/>
        <end position="142"/>
    </location>
</feature>
<evidence type="ECO:0000259" key="4">
    <source>
        <dbReference type="Pfam" id="PF23283"/>
    </source>
</evidence>
<dbReference type="Proteomes" id="UP000683360">
    <property type="component" value="Unassembled WGS sequence"/>
</dbReference>
<gene>
    <name evidence="5" type="ORF">MEDL_31027</name>
</gene>
<keyword evidence="2" id="KW-1015">Disulfide bond</keyword>
<evidence type="ECO:0000256" key="3">
    <source>
        <dbReference type="SAM" id="SignalP"/>
    </source>
</evidence>
<protein>
    <recommendedName>
        <fullName evidence="4">UMOD/GP2/OIT3-like D8C domain-containing protein</fullName>
    </recommendedName>
</protein>
<evidence type="ECO:0000256" key="2">
    <source>
        <dbReference type="ARBA" id="ARBA00023157"/>
    </source>
</evidence>
<dbReference type="PANTHER" id="PTHR36191">
    <property type="entry name" value="ENDO/EXONUCLEASE/PHOSPHATASE DOMAIN-CONTAINING PROTEIN-RELATED"/>
    <property type="match status" value="1"/>
</dbReference>
<dbReference type="PANTHER" id="PTHR36191:SF4">
    <property type="entry name" value="VWFD DOMAIN-CONTAINING PROTEIN"/>
    <property type="match status" value="1"/>
</dbReference>
<feature type="signal peptide" evidence="3">
    <location>
        <begin position="1"/>
        <end position="20"/>
    </location>
</feature>
<evidence type="ECO:0000313" key="6">
    <source>
        <dbReference type="Proteomes" id="UP000683360"/>
    </source>
</evidence>
<evidence type="ECO:0000256" key="1">
    <source>
        <dbReference type="ARBA" id="ARBA00022729"/>
    </source>
</evidence>
<comment type="caution">
    <text evidence="5">The sequence shown here is derived from an EMBL/GenBank/DDBJ whole genome shotgun (WGS) entry which is preliminary data.</text>
</comment>
<feature type="chain" id="PRO_5035881945" description="UMOD/GP2/OIT3-like D8C domain-containing protein" evidence="3">
    <location>
        <begin position="21"/>
        <end position="409"/>
    </location>
</feature>
<dbReference type="AlphaFoldDB" id="A0A8S3SAB5"/>